<dbReference type="Proteomes" id="UP001497680">
    <property type="component" value="Unassembled WGS sequence"/>
</dbReference>
<protein>
    <submittedName>
        <fullName evidence="1">Uncharacterized protein</fullName>
    </submittedName>
</protein>
<sequence>MTSMASKTFHRFPLLPREIRNEIFLYATSPRIVHVQLVKTENDDNEQEEFEEWLVNLVPAEAAQIKLHPSLAYFVHNWGPNVQSYRDRHSQQILESYGFTNSKPVQYLWENPQISINWLQGHPTVAYQLLRKNHLYSTAPIPALLHTCGESREALIRAGYQLAFGSRNHEPHTWFNYDSDVLYIGGDHRQLSGHGSLLSCSDWIVGEIDPESLQQVRKLALDDACYHLVNKSWRREVLNAIRLLPRLEVLYMTEDKRLRDEWRSSSCLLFSTQDTDTTLQSGNYTREGWRFVPIEEVDCLFSVLSGHSRFCSDSATLGYQGSRLRYFQGPSGQYFQTLIDQFTEYLGDEKEKMSRQRGVVSWQIPKIEMVHVCTEPTARVLFEERHRIWDKLVLLKRRQALWEQQQNKRRNERANKRPCRCYNTGRYRVFDVDDTPPSPTELEWQDDWEAFDEANGDHHYGEPAGYYLEYLVKHGTIFPPSQELSLEP</sequence>
<proteinExistence type="predicted"/>
<dbReference type="EMBL" id="MU394280">
    <property type="protein sequence ID" value="KAI6093999.1"/>
    <property type="molecule type" value="Genomic_DNA"/>
</dbReference>
<reference evidence="1 2" key="1">
    <citation type="journal article" date="2022" name="New Phytol.">
        <title>Ecological generalism drives hyperdiversity of secondary metabolite gene clusters in xylarialean endophytes.</title>
        <authorList>
            <person name="Franco M.E.E."/>
            <person name="Wisecaver J.H."/>
            <person name="Arnold A.E."/>
            <person name="Ju Y.M."/>
            <person name="Slot J.C."/>
            <person name="Ahrendt S."/>
            <person name="Moore L.P."/>
            <person name="Eastman K.E."/>
            <person name="Scott K."/>
            <person name="Konkel Z."/>
            <person name="Mondo S.J."/>
            <person name="Kuo A."/>
            <person name="Hayes R.D."/>
            <person name="Haridas S."/>
            <person name="Andreopoulos B."/>
            <person name="Riley R."/>
            <person name="LaButti K."/>
            <person name="Pangilinan J."/>
            <person name="Lipzen A."/>
            <person name="Amirebrahimi M."/>
            <person name="Yan J."/>
            <person name="Adam C."/>
            <person name="Keymanesh K."/>
            <person name="Ng V."/>
            <person name="Louie K."/>
            <person name="Northen T."/>
            <person name="Drula E."/>
            <person name="Henrissat B."/>
            <person name="Hsieh H.M."/>
            <person name="Youens-Clark K."/>
            <person name="Lutzoni F."/>
            <person name="Miadlikowska J."/>
            <person name="Eastwood D.C."/>
            <person name="Hamelin R.C."/>
            <person name="Grigoriev I.V."/>
            <person name="U'Ren J.M."/>
        </authorList>
    </citation>
    <scope>NUCLEOTIDE SEQUENCE [LARGE SCALE GENOMIC DNA]</scope>
    <source>
        <strain evidence="1 2">ER1909</strain>
    </source>
</reference>
<comment type="caution">
    <text evidence="1">The sequence shown here is derived from an EMBL/GenBank/DDBJ whole genome shotgun (WGS) entry which is preliminary data.</text>
</comment>
<evidence type="ECO:0000313" key="1">
    <source>
        <dbReference type="EMBL" id="KAI6093999.1"/>
    </source>
</evidence>
<gene>
    <name evidence="1" type="ORF">F4821DRAFT_221895</name>
</gene>
<accession>A0ACC0DMI2</accession>
<name>A0ACC0DMI2_9PEZI</name>
<keyword evidence="2" id="KW-1185">Reference proteome</keyword>
<organism evidence="1 2">
    <name type="scientific">Hypoxylon rubiginosum</name>
    <dbReference type="NCBI Taxonomy" id="110542"/>
    <lineage>
        <taxon>Eukaryota</taxon>
        <taxon>Fungi</taxon>
        <taxon>Dikarya</taxon>
        <taxon>Ascomycota</taxon>
        <taxon>Pezizomycotina</taxon>
        <taxon>Sordariomycetes</taxon>
        <taxon>Xylariomycetidae</taxon>
        <taxon>Xylariales</taxon>
        <taxon>Hypoxylaceae</taxon>
        <taxon>Hypoxylon</taxon>
    </lineage>
</organism>
<evidence type="ECO:0000313" key="2">
    <source>
        <dbReference type="Proteomes" id="UP001497680"/>
    </source>
</evidence>